<comment type="caution">
    <text evidence="2">The sequence shown here is derived from an EMBL/GenBank/DDBJ whole genome shotgun (WGS) entry which is preliminary data.</text>
</comment>
<protein>
    <recommendedName>
        <fullName evidence="4">Chitin-binding type-4 domain-containing protein</fullName>
    </recommendedName>
</protein>
<name>A0A8S3ZBV7_9EUPU</name>
<feature type="chain" id="PRO_5035796142" description="Chitin-binding type-4 domain-containing protein" evidence="1">
    <location>
        <begin position="27"/>
        <end position="166"/>
    </location>
</feature>
<keyword evidence="3" id="KW-1185">Reference proteome</keyword>
<dbReference type="OrthoDB" id="64893at2759"/>
<feature type="non-terminal residue" evidence="2">
    <location>
        <position position="166"/>
    </location>
</feature>
<evidence type="ECO:0000313" key="2">
    <source>
        <dbReference type="EMBL" id="CAG5124546.1"/>
    </source>
</evidence>
<dbReference type="EMBL" id="CAJHNH020001802">
    <property type="protein sequence ID" value="CAG5124546.1"/>
    <property type="molecule type" value="Genomic_DNA"/>
</dbReference>
<evidence type="ECO:0008006" key="4">
    <source>
        <dbReference type="Google" id="ProtNLM"/>
    </source>
</evidence>
<evidence type="ECO:0000256" key="1">
    <source>
        <dbReference type="SAM" id="SignalP"/>
    </source>
</evidence>
<sequence>MILKHAVVGVAIALVSLWHHLHPVEARLLDPASRGTLWKRGYPIPAPSEENAHYCGGHKHQELTEYGSNFGRGEVTKVFNAGGSAIFEVDQSNIQNDNAYIEFKICPSNNSLEHEPQDCFDRHPVNLEDGSGYRFRLHKSNKAKVKVKIPSDVNCNFCVLQYHIHE</sequence>
<gene>
    <name evidence="2" type="ORF">CUNI_LOCUS10104</name>
</gene>
<organism evidence="2 3">
    <name type="scientific">Candidula unifasciata</name>
    <dbReference type="NCBI Taxonomy" id="100452"/>
    <lineage>
        <taxon>Eukaryota</taxon>
        <taxon>Metazoa</taxon>
        <taxon>Spiralia</taxon>
        <taxon>Lophotrochozoa</taxon>
        <taxon>Mollusca</taxon>
        <taxon>Gastropoda</taxon>
        <taxon>Heterobranchia</taxon>
        <taxon>Euthyneura</taxon>
        <taxon>Panpulmonata</taxon>
        <taxon>Eupulmonata</taxon>
        <taxon>Stylommatophora</taxon>
        <taxon>Helicina</taxon>
        <taxon>Helicoidea</taxon>
        <taxon>Geomitridae</taxon>
        <taxon>Candidula</taxon>
    </lineage>
</organism>
<keyword evidence="1" id="KW-0732">Signal</keyword>
<accession>A0A8S3ZBV7</accession>
<proteinExistence type="predicted"/>
<dbReference type="AlphaFoldDB" id="A0A8S3ZBV7"/>
<evidence type="ECO:0000313" key="3">
    <source>
        <dbReference type="Proteomes" id="UP000678393"/>
    </source>
</evidence>
<reference evidence="2" key="1">
    <citation type="submission" date="2021-04" db="EMBL/GenBank/DDBJ databases">
        <authorList>
            <consortium name="Molecular Ecology Group"/>
        </authorList>
    </citation>
    <scope>NUCLEOTIDE SEQUENCE</scope>
</reference>
<feature type="signal peptide" evidence="1">
    <location>
        <begin position="1"/>
        <end position="26"/>
    </location>
</feature>
<dbReference type="Proteomes" id="UP000678393">
    <property type="component" value="Unassembled WGS sequence"/>
</dbReference>